<dbReference type="Pfam" id="PF17919">
    <property type="entry name" value="RT_RNaseH_2"/>
    <property type="match status" value="1"/>
</dbReference>
<dbReference type="PROSITE" id="PS50158">
    <property type="entry name" value="ZF_CCHC"/>
    <property type="match status" value="1"/>
</dbReference>
<dbReference type="Pfam" id="PF24496">
    <property type="entry name" value="DUF7588"/>
    <property type="match status" value="1"/>
</dbReference>
<dbReference type="PANTHER" id="PTHR33054:SF9">
    <property type="entry name" value="CCHC-TYPE DOMAIN-CONTAINING PROTEIN"/>
    <property type="match status" value="1"/>
</dbReference>
<dbReference type="PANTHER" id="PTHR33054">
    <property type="entry name" value="CCHC-TYPE DOMAIN-CONTAINING PROTEIN"/>
    <property type="match status" value="1"/>
</dbReference>
<sequence>MALRDNRLKTYKDSLLAVVQTNVCNGPVYFNCFPDYTVDLSDPLIQESLILDLHLSGNKFKEFGKKISIVFRIYFRLMSSTVNPKFIHEPSSKEETIFIEVHAKDTNTRSLVTTAKALPWDKITIPEVLMIPKEPPTPNMIKQDLDEIEEDDKRVLLRFGPFRERTSTPSTPSSSFIPPRRSCSQLNSSNTRYNVYNKTPVPEYEATSSPPQSPTASDFQSVNTITEEFEIDKEYLRNDLNSSQNSDKRKWFLSFEKEIKDEIRDIWYKDMRNFKINIHFFLWFDLYCQKIDIINPFSHSSIQVQSKLTKNWTLTDGRTVTSVHPPPKSFKFSQGETEVEAHPYKPQNLPYSITSKLAKETGSSSSSSSSAGILQKFSSDLSQLASKNVNVITKLMDSESDSIENSSNSDDEISQIKTQFNDDQEVNRIRNRRSWQNVSTRNYYPRPSPPDIQYEERSKFTAHTFSPNVIHEWNIDGKSEYEILNTLQEMGMATAAYKLRENNEQIVFSVLISGFTGQLKNWWDNSLTLDSRLEIYNHTSRQIKDDNMEVVVNDCCDYLIVVIAMYFVGNPVEELSSQKIILINLRCPTLGDYRWYKDIFLTYVLRRPDCNEGFWMEKFVSGLPKHFSQRIFRKLKESFANEVIAWQTITYGQLFAFVKQQGLALCEELKLQSKYNSEKHHSRRELGCFCEAFGLEKIEPPSFKAKRQVKRFHKKRFNPIKSKYQSSPPKYYQKHRPKRYPKKQNQNKEIICFKCGKPGHKANKCFTKKKINELFQDNPKMCQKLSKLFLKSSSSEAESNDEINIIQESSDDESYDSASSSPILMVNVISDKDDKTFLFDLIDKVDDPDIKRDALLRLNISKLFNKYPANTIKGKSLDLNSSPLKQLQQELNSLKAQVNDLRNQLQNIHINESELDLRLSALEHKNVACSTSNEPDDSKNKGVIEEIITENVVIEDQFIKTIKKINFQKWYAIVTLKIKDFEKNFIALIDSGADQNCIRYGLVPHRYYKNTNTKLYSANNHPLKTKYKLPEASIVNEGYCFKNTFIVAKDIIETDASDIGYGGILKQKLHDEEQLVRFHSGVWLGPQKNYSTIKKEILSIVLRIHWFSDNISKNQRFYEFILVDSGSADIKHNRNTDGKIIYSKLIINKVNSSDDWIEPFAEKDFSKRFVPRTYSYQDYKNVWSRTKGDLYQKPLIFHAEFKIPWIICWSYNLRQILPQPYPLSLIREFKIKWWDKFDTAICSPEAVQSFLQGGRKLEWAVKDFNRHQTHTSTSSSSRPPKHVKQSSDDRLQTMKQMVKDPIFRNELLGVIRNQISEEEDDDSAASSSFNSGSIHIYDDHVFGGPCSQDPFE</sequence>
<evidence type="ECO:0000313" key="8">
    <source>
        <dbReference type="Proteomes" id="UP001443914"/>
    </source>
</evidence>
<dbReference type="InterPro" id="IPR028919">
    <property type="entry name" value="Viral_movement"/>
</dbReference>
<keyword evidence="4" id="KW-0175">Coiled coil</keyword>
<dbReference type="GO" id="GO:0003677">
    <property type="term" value="F:DNA binding"/>
    <property type="evidence" value="ECO:0007669"/>
    <property type="project" value="UniProtKB-KW"/>
</dbReference>
<evidence type="ECO:0000256" key="1">
    <source>
        <dbReference type="ARBA" id="ARBA00022670"/>
    </source>
</evidence>
<dbReference type="InterPro" id="IPR056010">
    <property type="entry name" value="DUF7588"/>
</dbReference>
<dbReference type="Proteomes" id="UP001443914">
    <property type="component" value="Unassembled WGS sequence"/>
</dbReference>
<dbReference type="InterPro" id="IPR036875">
    <property type="entry name" value="Znf_CCHC_sf"/>
</dbReference>
<gene>
    <name evidence="7" type="ORF">RND81_03G016200</name>
</gene>
<evidence type="ECO:0000256" key="2">
    <source>
        <dbReference type="ARBA" id="ARBA00023125"/>
    </source>
</evidence>
<feature type="compositionally biased region" description="Low complexity" evidence="5">
    <location>
        <begin position="167"/>
        <end position="184"/>
    </location>
</feature>
<keyword evidence="3" id="KW-0862">Zinc</keyword>
<proteinExistence type="predicted"/>
<dbReference type="InterPro" id="IPR041577">
    <property type="entry name" value="RT_RNaseH_2"/>
</dbReference>
<dbReference type="SUPFAM" id="SSF56672">
    <property type="entry name" value="DNA/RNA polymerases"/>
    <property type="match status" value="1"/>
</dbReference>
<accession>A0AAW1M3T9</accession>
<evidence type="ECO:0000259" key="6">
    <source>
        <dbReference type="PROSITE" id="PS50158"/>
    </source>
</evidence>
<feature type="region of interest" description="Disordered" evidence="5">
    <location>
        <begin position="721"/>
        <end position="744"/>
    </location>
</feature>
<keyword evidence="8" id="KW-1185">Reference proteome</keyword>
<protein>
    <recommendedName>
        <fullName evidence="6">CCHC-type domain-containing protein</fullName>
    </recommendedName>
</protein>
<dbReference type="Pfam" id="PF24925">
    <property type="entry name" value="DUF7746"/>
    <property type="match status" value="1"/>
</dbReference>
<organism evidence="7 8">
    <name type="scientific">Saponaria officinalis</name>
    <name type="common">Common soapwort</name>
    <name type="synonym">Lychnis saponaria</name>
    <dbReference type="NCBI Taxonomy" id="3572"/>
    <lineage>
        <taxon>Eukaryota</taxon>
        <taxon>Viridiplantae</taxon>
        <taxon>Streptophyta</taxon>
        <taxon>Embryophyta</taxon>
        <taxon>Tracheophyta</taxon>
        <taxon>Spermatophyta</taxon>
        <taxon>Magnoliopsida</taxon>
        <taxon>eudicotyledons</taxon>
        <taxon>Gunneridae</taxon>
        <taxon>Pentapetalae</taxon>
        <taxon>Caryophyllales</taxon>
        <taxon>Caryophyllaceae</taxon>
        <taxon>Caryophylleae</taxon>
        <taxon>Saponaria</taxon>
    </lineage>
</organism>
<keyword evidence="1" id="KW-0378">Hydrolase</keyword>
<feature type="region of interest" description="Disordered" evidence="5">
    <location>
        <begin position="201"/>
        <end position="221"/>
    </location>
</feature>
<dbReference type="GO" id="GO:0006508">
    <property type="term" value="P:proteolysis"/>
    <property type="evidence" value="ECO:0007669"/>
    <property type="project" value="UniProtKB-KW"/>
</dbReference>
<dbReference type="CDD" id="cd00303">
    <property type="entry name" value="retropepsin_like"/>
    <property type="match status" value="1"/>
</dbReference>
<evidence type="ECO:0000256" key="3">
    <source>
        <dbReference type="PROSITE-ProRule" id="PRU00047"/>
    </source>
</evidence>
<dbReference type="Pfam" id="PF22909">
    <property type="entry name" value="Caulimovir_coat_dom"/>
    <property type="match status" value="1"/>
</dbReference>
<reference evidence="7" key="1">
    <citation type="submission" date="2024-03" db="EMBL/GenBank/DDBJ databases">
        <title>WGS assembly of Saponaria officinalis var. Norfolk2.</title>
        <authorList>
            <person name="Jenkins J."/>
            <person name="Shu S."/>
            <person name="Grimwood J."/>
            <person name="Barry K."/>
            <person name="Goodstein D."/>
            <person name="Schmutz J."/>
            <person name="Leebens-Mack J."/>
            <person name="Osbourn A."/>
        </authorList>
    </citation>
    <scope>NUCLEOTIDE SEQUENCE [LARGE SCALE GENOMIC DNA]</scope>
    <source>
        <strain evidence="7">JIC</strain>
    </source>
</reference>
<keyword evidence="1" id="KW-0645">Protease</keyword>
<keyword evidence="3" id="KW-0479">Metal-binding</keyword>
<dbReference type="GO" id="GO:0008233">
    <property type="term" value="F:peptidase activity"/>
    <property type="evidence" value="ECO:0007669"/>
    <property type="project" value="UniProtKB-KW"/>
</dbReference>
<feature type="coiled-coil region" evidence="4">
    <location>
        <begin position="884"/>
        <end position="911"/>
    </location>
</feature>
<evidence type="ECO:0000256" key="4">
    <source>
        <dbReference type="SAM" id="Coils"/>
    </source>
</evidence>
<feature type="domain" description="CCHC-type" evidence="6">
    <location>
        <begin position="752"/>
        <end position="765"/>
    </location>
</feature>
<evidence type="ECO:0000313" key="7">
    <source>
        <dbReference type="EMBL" id="KAK9740162.1"/>
    </source>
</evidence>
<dbReference type="InterPro" id="IPR056648">
    <property type="entry name" value="DUF7746"/>
</dbReference>
<dbReference type="Pfam" id="PF00098">
    <property type="entry name" value="zf-CCHC"/>
    <property type="match status" value="1"/>
</dbReference>
<keyword evidence="3" id="KW-0863">Zinc-finger</keyword>
<dbReference type="InterPro" id="IPR001878">
    <property type="entry name" value="Znf_CCHC"/>
</dbReference>
<dbReference type="InterPro" id="IPR043502">
    <property type="entry name" value="DNA/RNA_pol_sf"/>
</dbReference>
<feature type="region of interest" description="Disordered" evidence="5">
    <location>
        <begin position="159"/>
        <end position="189"/>
    </location>
</feature>
<keyword evidence="2" id="KW-0238">DNA-binding</keyword>
<evidence type="ECO:0000256" key="5">
    <source>
        <dbReference type="SAM" id="MobiDB-lite"/>
    </source>
</evidence>
<comment type="caution">
    <text evidence="7">The sequence shown here is derived from an EMBL/GenBank/DDBJ whole genome shotgun (WGS) entry which is preliminary data.</text>
</comment>
<name>A0AAW1M3T9_SAPOF</name>
<dbReference type="GO" id="GO:0008270">
    <property type="term" value="F:zinc ion binding"/>
    <property type="evidence" value="ECO:0007669"/>
    <property type="project" value="UniProtKB-KW"/>
</dbReference>
<feature type="compositionally biased region" description="Basic residues" evidence="5">
    <location>
        <begin position="732"/>
        <end position="742"/>
    </location>
</feature>
<dbReference type="Pfam" id="PF01107">
    <property type="entry name" value="MP"/>
    <property type="match status" value="1"/>
</dbReference>
<feature type="compositionally biased region" description="Low complexity" evidence="5">
    <location>
        <begin position="206"/>
        <end position="217"/>
    </location>
</feature>
<feature type="region of interest" description="Disordered" evidence="5">
    <location>
        <begin position="1268"/>
        <end position="1289"/>
    </location>
</feature>
<dbReference type="EMBL" id="JBDFQZ010000003">
    <property type="protein sequence ID" value="KAK9740162.1"/>
    <property type="molecule type" value="Genomic_DNA"/>
</dbReference>
<dbReference type="SUPFAM" id="SSF57756">
    <property type="entry name" value="Retrovirus zinc finger-like domains"/>
    <property type="match status" value="1"/>
</dbReference>
<feature type="region of interest" description="Disordered" evidence="5">
    <location>
        <begin position="325"/>
        <end position="347"/>
    </location>
</feature>